<dbReference type="RefSeq" id="WP_345490035.1">
    <property type="nucleotide sequence ID" value="NZ_BAABHY010000001.1"/>
</dbReference>
<evidence type="ECO:0000313" key="2">
    <source>
        <dbReference type="Proteomes" id="UP001500171"/>
    </source>
</evidence>
<protein>
    <submittedName>
        <fullName evidence="1">Uncharacterized protein</fullName>
    </submittedName>
</protein>
<name>A0ABP9N4H8_9GAMM</name>
<organism evidence="1 2">
    <name type="scientific">Orbus sasakiae</name>
    <dbReference type="NCBI Taxonomy" id="1078475"/>
    <lineage>
        <taxon>Bacteria</taxon>
        <taxon>Pseudomonadati</taxon>
        <taxon>Pseudomonadota</taxon>
        <taxon>Gammaproteobacteria</taxon>
        <taxon>Orbales</taxon>
        <taxon>Orbaceae</taxon>
        <taxon>Orbus</taxon>
    </lineage>
</organism>
<keyword evidence="2" id="KW-1185">Reference proteome</keyword>
<gene>
    <name evidence="1" type="ORF">GCM10023211_12930</name>
</gene>
<evidence type="ECO:0000313" key="1">
    <source>
        <dbReference type="EMBL" id="GAA5109497.1"/>
    </source>
</evidence>
<dbReference type="EMBL" id="BAABHY010000001">
    <property type="protein sequence ID" value="GAA5109497.1"/>
    <property type="molecule type" value="Genomic_DNA"/>
</dbReference>
<proteinExistence type="predicted"/>
<sequence length="105" mass="11692">MSDKNELQELKETALKTVPKEIAVPFYQDVVHPSAKKIGEGLETITSTALLALEPFKGMVWSYEKIKKLITTKLTHKLETVAPEDIQTPKPSIAVPTIEALRYTA</sequence>
<reference evidence="2" key="1">
    <citation type="journal article" date="2019" name="Int. J. Syst. Evol. Microbiol.">
        <title>The Global Catalogue of Microorganisms (GCM) 10K type strain sequencing project: providing services to taxonomists for standard genome sequencing and annotation.</title>
        <authorList>
            <consortium name="The Broad Institute Genomics Platform"/>
            <consortium name="The Broad Institute Genome Sequencing Center for Infectious Disease"/>
            <person name="Wu L."/>
            <person name="Ma J."/>
        </authorList>
    </citation>
    <scope>NUCLEOTIDE SEQUENCE [LARGE SCALE GENOMIC DNA]</scope>
    <source>
        <strain evidence="2">JCM 18050</strain>
    </source>
</reference>
<accession>A0ABP9N4H8</accession>
<comment type="caution">
    <text evidence="1">The sequence shown here is derived from an EMBL/GenBank/DDBJ whole genome shotgun (WGS) entry which is preliminary data.</text>
</comment>
<dbReference type="Proteomes" id="UP001500171">
    <property type="component" value="Unassembled WGS sequence"/>
</dbReference>